<reference evidence="1 2" key="1">
    <citation type="submission" date="2019-07" db="EMBL/GenBank/DDBJ databases">
        <title>Description of 53C-WASEF.</title>
        <authorList>
            <person name="Pitt A."/>
            <person name="Hahn M.W."/>
        </authorList>
    </citation>
    <scope>NUCLEOTIDE SEQUENCE [LARGE SCALE GENOMIC DNA]</scope>
    <source>
        <strain evidence="1 2">53C-WASEF</strain>
    </source>
</reference>
<keyword evidence="2" id="KW-1185">Reference proteome</keyword>
<evidence type="ECO:0000313" key="2">
    <source>
        <dbReference type="Proteomes" id="UP000315648"/>
    </source>
</evidence>
<dbReference type="PANTHER" id="PTHR34387:SF2">
    <property type="entry name" value="SLR1258 PROTEIN"/>
    <property type="match status" value="1"/>
</dbReference>
<dbReference type="AlphaFoldDB" id="A0A556QJU7"/>
<dbReference type="InterPro" id="IPR007497">
    <property type="entry name" value="SIMPL/DUF541"/>
</dbReference>
<evidence type="ECO:0000313" key="1">
    <source>
        <dbReference type="EMBL" id="TSJ76898.1"/>
    </source>
</evidence>
<gene>
    <name evidence="1" type="ORF">FPL22_12330</name>
</gene>
<comment type="caution">
    <text evidence="1">The sequence shown here is derived from an EMBL/GenBank/DDBJ whole genome shotgun (WGS) entry which is preliminary data.</text>
</comment>
<dbReference type="OrthoDB" id="9785289at2"/>
<dbReference type="PANTHER" id="PTHR34387">
    <property type="entry name" value="SLR1258 PROTEIN"/>
    <property type="match status" value="1"/>
</dbReference>
<sequence>MSDLARSFMTTSRPHLFGLLAGLALSAGLCFASITFTRAWTRISEDQVINVTGSARKEVRSDLAIWRASFTSDADTLTEAHQRSKADLAQVEAFLKAADQSDYVLKPVQVTELFTRTKTEEGEVSRRAGYRIRQNLEVRSGDVDALPKLASDAARLMENGVTLASEGMDFIYTKAGEAKIEMMGEAAKDARTRAEQIATQGGRVLKELRNARMGVVQINPLYSTATSWEGNNDTSSLEKTITTTVTATFSLR</sequence>
<proteinExistence type="predicted"/>
<dbReference type="Gene3D" id="3.30.110.170">
    <property type="entry name" value="Protein of unknown function (DUF541), domain 1"/>
    <property type="match status" value="1"/>
</dbReference>
<protein>
    <submittedName>
        <fullName evidence="1">SIMPL domain-containing protein</fullName>
    </submittedName>
</protein>
<dbReference type="EMBL" id="VMBG01000002">
    <property type="protein sequence ID" value="TSJ76898.1"/>
    <property type="molecule type" value="Genomic_DNA"/>
</dbReference>
<dbReference type="Proteomes" id="UP000315648">
    <property type="component" value="Unassembled WGS sequence"/>
</dbReference>
<dbReference type="InterPro" id="IPR052022">
    <property type="entry name" value="26kDa_periplasmic_antigen"/>
</dbReference>
<dbReference type="GO" id="GO:0006974">
    <property type="term" value="P:DNA damage response"/>
    <property type="evidence" value="ECO:0007669"/>
    <property type="project" value="TreeGrafter"/>
</dbReference>
<organism evidence="1 2">
    <name type="scientific">Rariglobus hedericola</name>
    <dbReference type="NCBI Taxonomy" id="2597822"/>
    <lineage>
        <taxon>Bacteria</taxon>
        <taxon>Pseudomonadati</taxon>
        <taxon>Verrucomicrobiota</taxon>
        <taxon>Opitutia</taxon>
        <taxon>Opitutales</taxon>
        <taxon>Opitutaceae</taxon>
        <taxon>Rariglobus</taxon>
    </lineage>
</organism>
<dbReference type="Gene3D" id="3.30.70.2970">
    <property type="entry name" value="Protein of unknown function (DUF541), domain 2"/>
    <property type="match status" value="1"/>
</dbReference>
<name>A0A556QJU7_9BACT</name>
<accession>A0A556QJU7</accession>
<dbReference type="Pfam" id="PF04402">
    <property type="entry name" value="SIMPL"/>
    <property type="match status" value="1"/>
</dbReference>